<evidence type="ECO:0000259" key="9">
    <source>
        <dbReference type="PROSITE" id="PS50835"/>
    </source>
</evidence>
<evidence type="ECO:0000313" key="10">
    <source>
        <dbReference type="EMBL" id="CAH3154139.1"/>
    </source>
</evidence>
<feature type="domain" description="Ig-like" evidence="9">
    <location>
        <begin position="1"/>
        <end position="106"/>
    </location>
</feature>
<proteinExistence type="inferred from homology"/>
<evidence type="ECO:0000256" key="4">
    <source>
        <dbReference type="ARBA" id="ARBA00022729"/>
    </source>
</evidence>
<sequence>HRNIITATEFSNVSLHCSVLPSILCWGGPVDVKLSWHYISKNKTLQNSTKYTIRQHHIKNECKGRLESEFSLDIINVTHEDDGIYICQMFCPGDSEKGAIELRTVAHAQSNGTIGNIFSELKQPLLYWIVACVALSVFAVFLALFCALKKRKRSRKGRYNCNHQEEIVSDKLFISYSSKDFAWVTNNLITILEKHSISYTIHFRDFELGKPFIQNMADTVYGSRQVLIVLSDNYLASNFCREELHMAVEKRVYTGDSSLIIVLINKLKKKRLPFLLRNKNVLQFDEQMQKQHWEKKLIGKIQEKPISA</sequence>
<evidence type="ECO:0000313" key="11">
    <source>
        <dbReference type="Proteomes" id="UP001159405"/>
    </source>
</evidence>
<dbReference type="InterPro" id="IPR035897">
    <property type="entry name" value="Toll_tir_struct_dom_sf"/>
</dbReference>
<keyword evidence="6 7" id="KW-0472">Membrane</keyword>
<evidence type="ECO:0000256" key="6">
    <source>
        <dbReference type="ARBA" id="ARBA00023136"/>
    </source>
</evidence>
<dbReference type="PROSITE" id="PS50835">
    <property type="entry name" value="IG_LIKE"/>
    <property type="match status" value="1"/>
</dbReference>
<organism evidence="10 11">
    <name type="scientific">Porites lobata</name>
    <dbReference type="NCBI Taxonomy" id="104759"/>
    <lineage>
        <taxon>Eukaryota</taxon>
        <taxon>Metazoa</taxon>
        <taxon>Cnidaria</taxon>
        <taxon>Anthozoa</taxon>
        <taxon>Hexacorallia</taxon>
        <taxon>Scleractinia</taxon>
        <taxon>Fungiina</taxon>
        <taxon>Poritidae</taxon>
        <taxon>Porites</taxon>
    </lineage>
</organism>
<keyword evidence="4" id="KW-0732">Signal</keyword>
<dbReference type="SUPFAM" id="SSF52200">
    <property type="entry name" value="Toll/Interleukin receptor TIR domain"/>
    <property type="match status" value="1"/>
</dbReference>
<dbReference type="EMBL" id="CALNXK010000098">
    <property type="protein sequence ID" value="CAH3154139.1"/>
    <property type="molecule type" value="Genomic_DNA"/>
</dbReference>
<dbReference type="PANTHER" id="PTHR24365">
    <property type="entry name" value="TOLL-LIKE RECEPTOR"/>
    <property type="match status" value="1"/>
</dbReference>
<keyword evidence="11" id="KW-1185">Reference proteome</keyword>
<dbReference type="InterPro" id="IPR036179">
    <property type="entry name" value="Ig-like_dom_sf"/>
</dbReference>
<dbReference type="PANTHER" id="PTHR24365:SF530">
    <property type="entry name" value="MSTPROX-RELATED"/>
    <property type="match status" value="1"/>
</dbReference>
<evidence type="ECO:0000256" key="7">
    <source>
        <dbReference type="SAM" id="Phobius"/>
    </source>
</evidence>
<dbReference type="Gene3D" id="2.60.40.10">
    <property type="entry name" value="Immunoglobulins"/>
    <property type="match status" value="1"/>
</dbReference>
<evidence type="ECO:0000256" key="5">
    <source>
        <dbReference type="ARBA" id="ARBA00022989"/>
    </source>
</evidence>
<name>A0ABN8Q0F6_9CNID</name>
<reference evidence="10 11" key="1">
    <citation type="submission" date="2022-05" db="EMBL/GenBank/DDBJ databases">
        <authorList>
            <consortium name="Genoscope - CEA"/>
            <person name="William W."/>
        </authorList>
    </citation>
    <scope>NUCLEOTIDE SEQUENCE [LARGE SCALE GENOMIC DNA]</scope>
</reference>
<gene>
    <name evidence="10" type="ORF">PLOB_00049926</name>
</gene>
<dbReference type="InterPro" id="IPR007110">
    <property type="entry name" value="Ig-like_dom"/>
</dbReference>
<evidence type="ECO:0008006" key="12">
    <source>
        <dbReference type="Google" id="ProtNLM"/>
    </source>
</evidence>
<feature type="transmembrane region" description="Helical" evidence="7">
    <location>
        <begin position="125"/>
        <end position="148"/>
    </location>
</feature>
<feature type="non-terminal residue" evidence="10">
    <location>
        <position position="1"/>
    </location>
</feature>
<dbReference type="InterPro" id="IPR013783">
    <property type="entry name" value="Ig-like_fold"/>
</dbReference>
<comment type="similarity">
    <text evidence="2">Belongs to the interleukin-1 receptor family.</text>
</comment>
<dbReference type="Proteomes" id="UP001159405">
    <property type="component" value="Unassembled WGS sequence"/>
</dbReference>
<accession>A0ABN8Q0F6</accession>
<dbReference type="Gene3D" id="3.40.50.10140">
    <property type="entry name" value="Toll/interleukin-1 receptor homology (TIR) domain"/>
    <property type="match status" value="1"/>
</dbReference>
<dbReference type="SUPFAM" id="SSF48726">
    <property type="entry name" value="Immunoglobulin"/>
    <property type="match status" value="1"/>
</dbReference>
<feature type="domain" description="TIR" evidence="8">
    <location>
        <begin position="168"/>
        <end position="302"/>
    </location>
</feature>
<evidence type="ECO:0000256" key="3">
    <source>
        <dbReference type="ARBA" id="ARBA00022692"/>
    </source>
</evidence>
<protein>
    <recommendedName>
        <fullName evidence="12">Toll-like receptor 2</fullName>
    </recommendedName>
</protein>
<evidence type="ECO:0000256" key="1">
    <source>
        <dbReference type="ARBA" id="ARBA00004370"/>
    </source>
</evidence>
<evidence type="ECO:0000259" key="8">
    <source>
        <dbReference type="PROSITE" id="PS50104"/>
    </source>
</evidence>
<dbReference type="InterPro" id="IPR000157">
    <property type="entry name" value="TIR_dom"/>
</dbReference>
<comment type="caution">
    <text evidence="10">The sequence shown here is derived from an EMBL/GenBank/DDBJ whole genome shotgun (WGS) entry which is preliminary data.</text>
</comment>
<dbReference type="PROSITE" id="PS50104">
    <property type="entry name" value="TIR"/>
    <property type="match status" value="1"/>
</dbReference>
<evidence type="ECO:0000256" key="2">
    <source>
        <dbReference type="ARBA" id="ARBA00009752"/>
    </source>
</evidence>
<comment type="subcellular location">
    <subcellularLocation>
        <location evidence="1">Membrane</location>
    </subcellularLocation>
</comment>
<dbReference type="Pfam" id="PF13676">
    <property type="entry name" value="TIR_2"/>
    <property type="match status" value="1"/>
</dbReference>
<dbReference type="SMART" id="SM00255">
    <property type="entry name" value="TIR"/>
    <property type="match status" value="1"/>
</dbReference>
<keyword evidence="5 7" id="KW-1133">Transmembrane helix</keyword>
<keyword evidence="3 7" id="KW-0812">Transmembrane</keyword>